<dbReference type="PANTHER" id="PTHR12589">
    <property type="entry name" value="PYRUVOYL TETRAHYDROBIOPTERIN SYNTHASE"/>
    <property type="match status" value="1"/>
</dbReference>
<dbReference type="Gene3D" id="3.30.479.10">
    <property type="entry name" value="6-pyruvoyl tetrahydropterin synthase/QueD"/>
    <property type="match status" value="1"/>
</dbReference>
<comment type="cofactor">
    <cofactor evidence="5 7">
        <name>Zn(2+)</name>
        <dbReference type="ChEBI" id="CHEBI:29105"/>
    </cofactor>
    <text evidence="5 7">Binds 1 zinc ion per subunit.</text>
</comment>
<comment type="catalytic activity">
    <reaction evidence="4 5">
        <text>7,8-dihydroneopterin 3'-triphosphate + H2O = 6-carboxy-5,6,7,8-tetrahydropterin + triphosphate + acetaldehyde + 2 H(+)</text>
        <dbReference type="Rhea" id="RHEA:27966"/>
        <dbReference type="ChEBI" id="CHEBI:15343"/>
        <dbReference type="ChEBI" id="CHEBI:15377"/>
        <dbReference type="ChEBI" id="CHEBI:15378"/>
        <dbReference type="ChEBI" id="CHEBI:18036"/>
        <dbReference type="ChEBI" id="CHEBI:58462"/>
        <dbReference type="ChEBI" id="CHEBI:61032"/>
        <dbReference type="EC" id="4.1.2.50"/>
    </reaction>
</comment>
<accession>A0A1Z5HXH9</accession>
<keyword evidence="5" id="KW-0456">Lyase</keyword>
<name>A0A1Z5HXH9_9FIRM</name>
<evidence type="ECO:0000256" key="4">
    <source>
        <dbReference type="ARBA" id="ARBA00048807"/>
    </source>
</evidence>
<dbReference type="GO" id="GO:0070497">
    <property type="term" value="F:6-carboxytetrahydropterin synthase activity"/>
    <property type="evidence" value="ECO:0007669"/>
    <property type="project" value="UniProtKB-EC"/>
</dbReference>
<dbReference type="NCBIfam" id="TIGR03367">
    <property type="entry name" value="queuosine_QueD"/>
    <property type="match status" value="1"/>
</dbReference>
<reference evidence="9" key="1">
    <citation type="journal article" date="2017" name="Appl. Environ. Microbiol.">
        <title>Genomic analysis of Calderihabitans maritimus KKC1, a thermophilic hydrogenogenic carboxydotrophic bacterium isolated from marine sediment.</title>
        <authorList>
            <person name="Omae K."/>
            <person name="Yoneda Y."/>
            <person name="Fukuyama Y."/>
            <person name="Yoshida T."/>
            <person name="Sako Y."/>
        </authorList>
    </citation>
    <scope>NUCLEOTIDE SEQUENCE [LARGE SCALE GENOMIC DNA]</scope>
    <source>
        <strain evidence="9">KKC1</strain>
    </source>
</reference>
<dbReference type="InterPro" id="IPR007115">
    <property type="entry name" value="6-PTP_synth/QueD"/>
</dbReference>
<dbReference type="GO" id="GO:0008616">
    <property type="term" value="P:tRNA queuosine(34) biosynthetic process"/>
    <property type="evidence" value="ECO:0007669"/>
    <property type="project" value="UniProtKB-KW"/>
</dbReference>
<protein>
    <recommendedName>
        <fullName evidence="3 5">6-carboxy-5,6,7,8-tetrahydropterin synthase</fullName>
        <ecNumber evidence="5">4.-.-.-</ecNumber>
    </recommendedName>
</protein>
<feature type="binding site" evidence="7">
    <location>
        <position position="14"/>
    </location>
    <ligand>
        <name>Zn(2+)</name>
        <dbReference type="ChEBI" id="CHEBI:29105"/>
    </ligand>
</feature>
<feature type="binding site" evidence="7">
    <location>
        <position position="27"/>
    </location>
    <ligand>
        <name>Zn(2+)</name>
        <dbReference type="ChEBI" id="CHEBI:29105"/>
    </ligand>
</feature>
<dbReference type="EC" id="4.-.-.-" evidence="5"/>
<comment type="caution">
    <text evidence="8">The sequence shown here is derived from an EMBL/GenBank/DDBJ whole genome shotgun (WGS) entry which is preliminary data.</text>
</comment>
<feature type="binding site" evidence="7">
    <location>
        <position position="29"/>
    </location>
    <ligand>
        <name>Zn(2+)</name>
        <dbReference type="ChEBI" id="CHEBI:29105"/>
    </ligand>
</feature>
<evidence type="ECO:0000313" key="9">
    <source>
        <dbReference type="Proteomes" id="UP000197032"/>
    </source>
</evidence>
<dbReference type="RefSeq" id="WP_088555229.1">
    <property type="nucleotide sequence ID" value="NZ_BDGJ01000207.1"/>
</dbReference>
<evidence type="ECO:0000256" key="3">
    <source>
        <dbReference type="ARBA" id="ARBA00018141"/>
    </source>
</evidence>
<keyword evidence="5 7" id="KW-0479">Metal-binding</keyword>
<keyword evidence="5" id="KW-0671">Queuosine biosynthesis</keyword>
<dbReference type="UniPathway" id="UPA00391"/>
<gene>
    <name evidence="8" type="ORF">KKC1_33500</name>
</gene>
<sequence>MFRLTVREQFAAAHQLKNYEGKCARIHGHTWQVEVEVAGETLDEAGMLVDFNELKRSLKEILEDYDHTLLNELADFKEANPTAENLARTIYIRMAARIPEKVKVVQVRVWESPTACAIYHP</sequence>
<dbReference type="EMBL" id="BDGJ01000207">
    <property type="protein sequence ID" value="GAW94239.1"/>
    <property type="molecule type" value="Genomic_DNA"/>
</dbReference>
<evidence type="ECO:0000256" key="1">
    <source>
        <dbReference type="ARBA" id="ARBA00005061"/>
    </source>
</evidence>
<dbReference type="PIRSF" id="PIRSF006113">
    <property type="entry name" value="PTP_synth"/>
    <property type="match status" value="1"/>
</dbReference>
<evidence type="ECO:0000313" key="8">
    <source>
        <dbReference type="EMBL" id="GAW94239.1"/>
    </source>
</evidence>
<keyword evidence="9" id="KW-1185">Reference proteome</keyword>
<evidence type="ECO:0000256" key="7">
    <source>
        <dbReference type="PIRSR" id="PIRSR006113-2"/>
    </source>
</evidence>
<comment type="similarity">
    <text evidence="2 5">Belongs to the PTPS family. QueD subfamily.</text>
</comment>
<keyword evidence="5 7" id="KW-0862">Zinc</keyword>
<dbReference type="Pfam" id="PF01242">
    <property type="entry name" value="PTPS"/>
    <property type="match status" value="1"/>
</dbReference>
<evidence type="ECO:0000256" key="2">
    <source>
        <dbReference type="ARBA" id="ARBA00008900"/>
    </source>
</evidence>
<proteinExistence type="inferred from homology"/>
<feature type="active site" description="Proton acceptor" evidence="6">
    <location>
        <position position="23"/>
    </location>
</feature>
<evidence type="ECO:0000256" key="6">
    <source>
        <dbReference type="PIRSR" id="PIRSR006113-1"/>
    </source>
</evidence>
<dbReference type="AlphaFoldDB" id="A0A1Z5HXH9"/>
<feature type="active site" description="Charge relay system" evidence="6">
    <location>
        <position position="111"/>
    </location>
</feature>
<dbReference type="InterPro" id="IPR038418">
    <property type="entry name" value="6-PTP_synth/QueD_sf"/>
</dbReference>
<evidence type="ECO:0000256" key="5">
    <source>
        <dbReference type="PIRNR" id="PIRNR006113"/>
    </source>
</evidence>
<dbReference type="SUPFAM" id="SSF55620">
    <property type="entry name" value="Tetrahydrobiopterin biosynthesis enzymes-like"/>
    <property type="match status" value="1"/>
</dbReference>
<comment type="pathway">
    <text evidence="1 5">Purine metabolism; 7-cyano-7-deazaguanine biosynthesis.</text>
</comment>
<dbReference type="PANTHER" id="PTHR12589:SF8">
    <property type="entry name" value="6-CARBOXY-5,6,7,8-TETRAHYDROPTERIN SYNTHASE"/>
    <property type="match status" value="1"/>
</dbReference>
<dbReference type="GO" id="GO:0046872">
    <property type="term" value="F:metal ion binding"/>
    <property type="evidence" value="ECO:0007669"/>
    <property type="project" value="UniProtKB-KW"/>
</dbReference>
<organism evidence="8 9">
    <name type="scientific">Calderihabitans maritimus</name>
    <dbReference type="NCBI Taxonomy" id="1246530"/>
    <lineage>
        <taxon>Bacteria</taxon>
        <taxon>Bacillati</taxon>
        <taxon>Bacillota</taxon>
        <taxon>Clostridia</taxon>
        <taxon>Neomoorellales</taxon>
        <taxon>Calderihabitantaceae</taxon>
        <taxon>Calderihabitans</taxon>
    </lineage>
</organism>
<dbReference type="Proteomes" id="UP000197032">
    <property type="component" value="Unassembled WGS sequence"/>
</dbReference>
<feature type="active site" description="Charge relay system" evidence="6">
    <location>
        <position position="67"/>
    </location>
</feature>
<dbReference type="OrthoDB" id="9804698at2"/>